<gene>
    <name evidence="1" type="ORF">QGM71_03550</name>
</gene>
<sequence>MIDHLLTLSQDLTDHAIEIHDRQMMVLQAKGRKTQEEMQKQNGKSVNEKVVHYADIGAALITAKE</sequence>
<protein>
    <submittedName>
        <fullName evidence="1">Uncharacterized protein</fullName>
    </submittedName>
</protein>
<accession>A0ABU6KBN9</accession>
<dbReference type="Proteomes" id="UP001335737">
    <property type="component" value="Unassembled WGS sequence"/>
</dbReference>
<proteinExistence type="predicted"/>
<reference evidence="1 2" key="1">
    <citation type="journal article" date="2024" name="Int. J. Syst. Evol. Microbiol.">
        <title>Virgibacillus tibetensis sp. nov., isolated from salt lake on the Tibetan Plateau of China.</title>
        <authorList>
            <person name="Phurbu D."/>
            <person name="Liu Z.-X."/>
            <person name="Wang R."/>
            <person name="Zheng Y.-Y."/>
            <person name="Liu H.-C."/>
            <person name="Zhou Y.-G."/>
            <person name="Yu Y.-J."/>
            <person name="Li A.-H."/>
        </authorList>
    </citation>
    <scope>NUCLEOTIDE SEQUENCE [LARGE SCALE GENOMIC DNA]</scope>
    <source>
        <strain evidence="1 2">C22-A2</strain>
    </source>
</reference>
<evidence type="ECO:0000313" key="1">
    <source>
        <dbReference type="EMBL" id="MEC5422566.1"/>
    </source>
</evidence>
<dbReference type="EMBL" id="JARZFX010000001">
    <property type="protein sequence ID" value="MEC5422566.1"/>
    <property type="molecule type" value="Genomic_DNA"/>
</dbReference>
<evidence type="ECO:0000313" key="2">
    <source>
        <dbReference type="Proteomes" id="UP001335737"/>
    </source>
</evidence>
<name>A0ABU6KBN9_9BACI</name>
<comment type="caution">
    <text evidence="1">The sequence shown here is derived from an EMBL/GenBank/DDBJ whole genome shotgun (WGS) entry which is preliminary data.</text>
</comment>
<organism evidence="1 2">
    <name type="scientific">Virgibacillus tibetensis</name>
    <dbReference type="NCBI Taxonomy" id="3042313"/>
    <lineage>
        <taxon>Bacteria</taxon>
        <taxon>Bacillati</taxon>
        <taxon>Bacillota</taxon>
        <taxon>Bacilli</taxon>
        <taxon>Bacillales</taxon>
        <taxon>Bacillaceae</taxon>
        <taxon>Virgibacillus</taxon>
    </lineage>
</organism>
<keyword evidence="2" id="KW-1185">Reference proteome</keyword>